<proteinExistence type="predicted"/>
<keyword evidence="2" id="KW-1185">Reference proteome</keyword>
<reference evidence="1 2" key="1">
    <citation type="journal article" date="2022" name="DNA Res.">
        <title>Chromosomal-level genome assembly of the orchid tree Bauhinia variegata (Leguminosae; Cercidoideae) supports the allotetraploid origin hypothesis of Bauhinia.</title>
        <authorList>
            <person name="Zhong Y."/>
            <person name="Chen Y."/>
            <person name="Zheng D."/>
            <person name="Pang J."/>
            <person name="Liu Y."/>
            <person name="Luo S."/>
            <person name="Meng S."/>
            <person name="Qian L."/>
            <person name="Wei D."/>
            <person name="Dai S."/>
            <person name="Zhou R."/>
        </authorList>
    </citation>
    <scope>NUCLEOTIDE SEQUENCE [LARGE SCALE GENOMIC DNA]</scope>
    <source>
        <strain evidence="1">BV-YZ2020</strain>
    </source>
</reference>
<name>A0ACB9KWN6_BAUVA</name>
<evidence type="ECO:0000313" key="2">
    <source>
        <dbReference type="Proteomes" id="UP000828941"/>
    </source>
</evidence>
<dbReference type="Proteomes" id="UP000828941">
    <property type="component" value="Chromosome 13"/>
</dbReference>
<accession>A0ACB9KWN6</accession>
<gene>
    <name evidence="1" type="ORF">L6164_034840</name>
</gene>
<dbReference type="EMBL" id="CM039438">
    <property type="protein sequence ID" value="KAI4301576.1"/>
    <property type="molecule type" value="Genomic_DNA"/>
</dbReference>
<evidence type="ECO:0000313" key="1">
    <source>
        <dbReference type="EMBL" id="KAI4301576.1"/>
    </source>
</evidence>
<protein>
    <submittedName>
        <fullName evidence="1">Uncharacterized protein</fullName>
    </submittedName>
</protein>
<comment type="caution">
    <text evidence="1">The sequence shown here is derived from an EMBL/GenBank/DDBJ whole genome shotgun (WGS) entry which is preliminary data.</text>
</comment>
<organism evidence="1 2">
    <name type="scientific">Bauhinia variegata</name>
    <name type="common">Purple orchid tree</name>
    <name type="synonym">Phanera variegata</name>
    <dbReference type="NCBI Taxonomy" id="167791"/>
    <lineage>
        <taxon>Eukaryota</taxon>
        <taxon>Viridiplantae</taxon>
        <taxon>Streptophyta</taxon>
        <taxon>Embryophyta</taxon>
        <taxon>Tracheophyta</taxon>
        <taxon>Spermatophyta</taxon>
        <taxon>Magnoliopsida</taxon>
        <taxon>eudicotyledons</taxon>
        <taxon>Gunneridae</taxon>
        <taxon>Pentapetalae</taxon>
        <taxon>rosids</taxon>
        <taxon>fabids</taxon>
        <taxon>Fabales</taxon>
        <taxon>Fabaceae</taxon>
        <taxon>Cercidoideae</taxon>
        <taxon>Cercideae</taxon>
        <taxon>Bauhiniinae</taxon>
        <taxon>Bauhinia</taxon>
    </lineage>
</organism>
<sequence>MTGESGLERERESCVLLALLAFNQYWGRRVCTIEYHNHITPSLQRNLIHIHIHITIIIVIVITTVSVPSSFEPIANFPLCTSPTCRRLPASDLLFLPTPNFRLTPDGKSSFYFSSA</sequence>